<sequence>MYNRVILTYPLFFSLYFQNKSFGCILIMNHRFKNEYSTVHGNIKFRSIIYCQRRYAWVGGTAEVEYIGETPKIYIFIFTIFNQYNNCCKCKFLFFFFTNKRKSSQIYRCLNINNKINVHPNHPIIIFIKLF</sequence>
<reference evidence="1" key="1">
    <citation type="submission" date="2018-04" db="EMBL/GenBank/DDBJ databases">
        <title>Transcriptome of Schizaphis graminum biotype I.</title>
        <authorList>
            <person name="Scully E.D."/>
            <person name="Geib S.M."/>
            <person name="Palmer N.A."/>
            <person name="Koch K."/>
            <person name="Bradshaw J."/>
            <person name="Heng-Moss T."/>
            <person name="Sarath G."/>
        </authorList>
    </citation>
    <scope>NUCLEOTIDE SEQUENCE</scope>
</reference>
<evidence type="ECO:0000313" key="1">
    <source>
        <dbReference type="EMBL" id="MBY32259.1"/>
    </source>
</evidence>
<dbReference type="AlphaFoldDB" id="A0A2S2PS10"/>
<dbReference type="EMBL" id="GGMR01019640">
    <property type="protein sequence ID" value="MBY32259.1"/>
    <property type="molecule type" value="Transcribed_RNA"/>
</dbReference>
<proteinExistence type="predicted"/>
<protein>
    <submittedName>
        <fullName evidence="1">Uncharacterized protein</fullName>
    </submittedName>
</protein>
<accession>A0A2S2PS10</accession>
<gene>
    <name evidence="1" type="ORF">g.165885</name>
</gene>
<organism evidence="1">
    <name type="scientific">Schizaphis graminum</name>
    <name type="common">Green bug aphid</name>
    <dbReference type="NCBI Taxonomy" id="13262"/>
    <lineage>
        <taxon>Eukaryota</taxon>
        <taxon>Metazoa</taxon>
        <taxon>Ecdysozoa</taxon>
        <taxon>Arthropoda</taxon>
        <taxon>Hexapoda</taxon>
        <taxon>Insecta</taxon>
        <taxon>Pterygota</taxon>
        <taxon>Neoptera</taxon>
        <taxon>Paraneoptera</taxon>
        <taxon>Hemiptera</taxon>
        <taxon>Sternorrhyncha</taxon>
        <taxon>Aphidomorpha</taxon>
        <taxon>Aphidoidea</taxon>
        <taxon>Aphididae</taxon>
        <taxon>Aphidini</taxon>
        <taxon>Schizaphis</taxon>
    </lineage>
</organism>
<name>A0A2S2PS10_SCHGA</name>